<feature type="domain" description="DNA-binding phage zinc finger" evidence="2">
    <location>
        <begin position="250"/>
        <end position="296"/>
    </location>
</feature>
<dbReference type="Pfam" id="PF24623">
    <property type="entry name" value="Phage_zn_bind_8"/>
    <property type="match status" value="1"/>
</dbReference>
<evidence type="ECO:0000259" key="2">
    <source>
        <dbReference type="Pfam" id="PF24623"/>
    </source>
</evidence>
<sequence>MNANEPVAPRTAWMNSLRDEALRMDRPEISKVVHIGWVIASYANSDGTNADPATATIATVAGCSDETVSRAKKVLKALGVLEEQRRPNSNSVYRLVPLEAGCLDWDVHMNLYTDNPQARHKKRVKEQKLAEQMASGAAEPAAGRTPLQNGVRNPSRNGVHDRRPPLPAGSPEAPGPVHGPALAPVPTPSGRTRRTTASSASTQPPLLLAVPGHDEPATDDIRHTLAEHGVPEALRLYGRERVTRELAAGSSVAPYVPPELTVPCGYCEAPPGGACRNSAGLRGTAHEARMDAWAIANADCPDCKATVDKPCTGPDGAPQDGIHRQRAELGAQMRAVAERQPRTETGT</sequence>
<comment type="caution">
    <text evidence="3">The sequence shown here is derived from an EMBL/GenBank/DDBJ whole genome shotgun (WGS) entry which is preliminary data.</text>
</comment>
<dbReference type="EMBL" id="JALDAY010000015">
    <property type="protein sequence ID" value="MCI3277570.1"/>
    <property type="molecule type" value="Genomic_DNA"/>
</dbReference>
<name>A0ABS9YLZ4_9ACTN</name>
<keyword evidence="4" id="KW-1185">Reference proteome</keyword>
<organism evidence="3 4">
    <name type="scientific">Streptomyces cylindrosporus</name>
    <dbReference type="NCBI Taxonomy" id="2927583"/>
    <lineage>
        <taxon>Bacteria</taxon>
        <taxon>Bacillati</taxon>
        <taxon>Actinomycetota</taxon>
        <taxon>Actinomycetes</taxon>
        <taxon>Kitasatosporales</taxon>
        <taxon>Streptomycetaceae</taxon>
        <taxon>Streptomyces</taxon>
    </lineage>
</organism>
<feature type="region of interest" description="Disordered" evidence="1">
    <location>
        <begin position="118"/>
        <end position="209"/>
    </location>
</feature>
<reference evidence="3" key="1">
    <citation type="submission" date="2022-03" db="EMBL/GenBank/DDBJ databases">
        <title>Streptomyces 7R015 and 7R016 isolated from Barleria lupulina in Thailand.</title>
        <authorList>
            <person name="Kanchanasin P."/>
            <person name="Phongsopitanun W."/>
            <person name="Tanasupawat S."/>
        </authorList>
    </citation>
    <scope>NUCLEOTIDE SEQUENCE</scope>
    <source>
        <strain evidence="3">7R015</strain>
    </source>
</reference>
<gene>
    <name evidence="3" type="ORF">MQP27_41530</name>
</gene>
<proteinExistence type="predicted"/>
<accession>A0ABS9YLZ4</accession>
<dbReference type="InterPro" id="IPR056911">
    <property type="entry name" value="Phage_Znf_bind_put"/>
</dbReference>
<dbReference type="RefSeq" id="WP_242775400.1">
    <property type="nucleotide sequence ID" value="NZ_JALDAY010000015.1"/>
</dbReference>
<evidence type="ECO:0000313" key="4">
    <source>
        <dbReference type="Proteomes" id="UP001165269"/>
    </source>
</evidence>
<evidence type="ECO:0000313" key="3">
    <source>
        <dbReference type="EMBL" id="MCI3277570.1"/>
    </source>
</evidence>
<feature type="compositionally biased region" description="Low complexity" evidence="1">
    <location>
        <begin position="195"/>
        <end position="205"/>
    </location>
</feature>
<protein>
    <submittedName>
        <fullName evidence="3">Helix-turn-helix domain-containing protein</fullName>
    </submittedName>
</protein>
<dbReference type="Proteomes" id="UP001165269">
    <property type="component" value="Unassembled WGS sequence"/>
</dbReference>
<evidence type="ECO:0000256" key="1">
    <source>
        <dbReference type="SAM" id="MobiDB-lite"/>
    </source>
</evidence>
<feature type="compositionally biased region" description="Polar residues" evidence="1">
    <location>
        <begin position="146"/>
        <end position="156"/>
    </location>
</feature>